<evidence type="ECO:0000313" key="2">
    <source>
        <dbReference type="Proteomes" id="UP000887564"/>
    </source>
</evidence>
<proteinExistence type="predicted"/>
<dbReference type="AlphaFoldDB" id="A0A914S774"/>
<sequence length="86" mass="9948">MQTGSSNEKKLSESDEDNDAAEEEKRAHEQRWDDYKDSEWFIVFSCWLSSRTERMLMVLLLQTVDSIRIAVVLRGCRSMGQGSAMK</sequence>
<accession>A0A914S774</accession>
<protein>
    <submittedName>
        <fullName evidence="3">Uncharacterized protein</fullName>
    </submittedName>
</protein>
<keyword evidence="2" id="KW-1185">Reference proteome</keyword>
<reference evidence="3" key="1">
    <citation type="submission" date="2022-11" db="UniProtKB">
        <authorList>
            <consortium name="WormBaseParasite"/>
        </authorList>
    </citation>
    <scope>IDENTIFICATION</scope>
</reference>
<organism evidence="2 3">
    <name type="scientific">Parascaris equorum</name>
    <name type="common">Equine roundworm</name>
    <dbReference type="NCBI Taxonomy" id="6256"/>
    <lineage>
        <taxon>Eukaryota</taxon>
        <taxon>Metazoa</taxon>
        <taxon>Ecdysozoa</taxon>
        <taxon>Nematoda</taxon>
        <taxon>Chromadorea</taxon>
        <taxon>Rhabditida</taxon>
        <taxon>Spirurina</taxon>
        <taxon>Ascaridomorpha</taxon>
        <taxon>Ascaridoidea</taxon>
        <taxon>Ascarididae</taxon>
        <taxon>Parascaris</taxon>
    </lineage>
</organism>
<dbReference type="Proteomes" id="UP000887564">
    <property type="component" value="Unplaced"/>
</dbReference>
<name>A0A914S774_PAREQ</name>
<evidence type="ECO:0000313" key="3">
    <source>
        <dbReference type="WBParaSite" id="PEQ_0001303401-mRNA-1"/>
    </source>
</evidence>
<evidence type="ECO:0000256" key="1">
    <source>
        <dbReference type="SAM" id="MobiDB-lite"/>
    </source>
</evidence>
<feature type="region of interest" description="Disordered" evidence="1">
    <location>
        <begin position="1"/>
        <end position="31"/>
    </location>
</feature>
<dbReference type="WBParaSite" id="PEQ_0001303401-mRNA-1">
    <property type="protein sequence ID" value="PEQ_0001303401-mRNA-1"/>
    <property type="gene ID" value="PEQ_0001303401"/>
</dbReference>